<dbReference type="Gene3D" id="3.40.50.1820">
    <property type="entry name" value="alpha/beta hydrolase"/>
    <property type="match status" value="1"/>
</dbReference>
<reference evidence="3" key="2">
    <citation type="journal article" date="2022" name="Microb. Genom.">
        <title>A chromosome-scale genome assembly of the tomato pathogen Cladosporium fulvum reveals a compartmentalized genome architecture and the presence of a dispensable chromosome.</title>
        <authorList>
            <person name="Zaccaron A.Z."/>
            <person name="Chen L.H."/>
            <person name="Samaras A."/>
            <person name="Stergiopoulos I."/>
        </authorList>
    </citation>
    <scope>NUCLEOTIDE SEQUENCE</scope>
    <source>
        <strain evidence="3">Race5_Kim</strain>
    </source>
</reference>
<dbReference type="InterPro" id="IPR003140">
    <property type="entry name" value="PLipase/COase/thioEstase"/>
</dbReference>
<accession>A0A9Q8PGW9</accession>
<feature type="domain" description="Phospholipase/carboxylesterase/thioesterase" evidence="2">
    <location>
        <begin position="5"/>
        <end position="226"/>
    </location>
</feature>
<dbReference type="OMA" id="WVFPTAP"/>
<evidence type="ECO:0000313" key="3">
    <source>
        <dbReference type="EMBL" id="UJO22243.1"/>
    </source>
</evidence>
<protein>
    <submittedName>
        <fullName evidence="3">Acyl-protein thioesterase 1</fullName>
    </submittedName>
</protein>
<organism evidence="3 4">
    <name type="scientific">Passalora fulva</name>
    <name type="common">Tomato leaf mold</name>
    <name type="synonym">Cladosporium fulvum</name>
    <dbReference type="NCBI Taxonomy" id="5499"/>
    <lineage>
        <taxon>Eukaryota</taxon>
        <taxon>Fungi</taxon>
        <taxon>Dikarya</taxon>
        <taxon>Ascomycota</taxon>
        <taxon>Pezizomycotina</taxon>
        <taxon>Dothideomycetes</taxon>
        <taxon>Dothideomycetidae</taxon>
        <taxon>Mycosphaerellales</taxon>
        <taxon>Mycosphaerellaceae</taxon>
        <taxon>Fulvia</taxon>
    </lineage>
</organism>
<reference evidence="3" key="1">
    <citation type="submission" date="2021-12" db="EMBL/GenBank/DDBJ databases">
        <authorList>
            <person name="Zaccaron A."/>
            <person name="Stergiopoulos I."/>
        </authorList>
    </citation>
    <scope>NUCLEOTIDE SEQUENCE</scope>
    <source>
        <strain evidence="3">Race5_Kim</strain>
    </source>
</reference>
<dbReference type="GO" id="GO:0052689">
    <property type="term" value="F:carboxylic ester hydrolase activity"/>
    <property type="evidence" value="ECO:0007669"/>
    <property type="project" value="TreeGrafter"/>
</dbReference>
<dbReference type="Proteomes" id="UP000756132">
    <property type="component" value="Chromosome 9"/>
</dbReference>
<dbReference type="InterPro" id="IPR029058">
    <property type="entry name" value="AB_hydrolase_fold"/>
</dbReference>
<dbReference type="EMBL" id="CP090171">
    <property type="protein sequence ID" value="UJO22243.1"/>
    <property type="molecule type" value="Genomic_DNA"/>
</dbReference>
<dbReference type="SUPFAM" id="SSF53474">
    <property type="entry name" value="alpha/beta-Hydrolases"/>
    <property type="match status" value="1"/>
</dbReference>
<evidence type="ECO:0000313" key="4">
    <source>
        <dbReference type="Proteomes" id="UP000756132"/>
    </source>
</evidence>
<keyword evidence="4" id="KW-1185">Reference proteome</keyword>
<name>A0A9Q8PGW9_PASFU</name>
<dbReference type="PANTHER" id="PTHR10655">
    <property type="entry name" value="LYSOPHOSPHOLIPASE-RELATED"/>
    <property type="match status" value="1"/>
</dbReference>
<sequence length="233" mass="26130">MASSTVVQQSTKRHTHMVIFLHGRDSNATELASDIFESQGTDDKTFPETYENVKWVFPTAPETVSARFGGDLMSQWFDMWTTEQPHERQESQDLSKQVSRLHDIINEEATLIGYDNLFLAVISQGCAIGIQALLTQEHRLAGFLGLNSWILQEDKLRAKANATALSTPVSLCHTKDDDVINISYGQDLRDKLRDMGAQVTWCDCEDGGHWLNKPKGVDDVVAFVNKAMIRTAE</sequence>
<evidence type="ECO:0000256" key="1">
    <source>
        <dbReference type="ARBA" id="ARBA00006499"/>
    </source>
</evidence>
<dbReference type="GO" id="GO:0005737">
    <property type="term" value="C:cytoplasm"/>
    <property type="evidence" value="ECO:0007669"/>
    <property type="project" value="TreeGrafter"/>
</dbReference>
<evidence type="ECO:0000259" key="2">
    <source>
        <dbReference type="Pfam" id="PF02230"/>
    </source>
</evidence>
<proteinExistence type="inferred from homology"/>
<comment type="similarity">
    <text evidence="1">Belongs to the AB hydrolase superfamily. AB hydrolase 2 family.</text>
</comment>
<dbReference type="PANTHER" id="PTHR10655:SF63">
    <property type="entry name" value="PHOSPHOLIPASE_CARBOXYLESTERASE_THIOESTERASE DOMAIN-CONTAINING PROTEIN"/>
    <property type="match status" value="1"/>
</dbReference>
<dbReference type="AlphaFoldDB" id="A0A9Q8PGW9"/>
<dbReference type="InterPro" id="IPR050565">
    <property type="entry name" value="LYPA1-2/EST-like"/>
</dbReference>
<dbReference type="RefSeq" id="XP_047766609.1">
    <property type="nucleotide sequence ID" value="XM_047908596.1"/>
</dbReference>
<gene>
    <name evidence="3" type="ORF">CLAFUR5_09448</name>
</gene>
<dbReference type="Pfam" id="PF02230">
    <property type="entry name" value="Abhydrolase_2"/>
    <property type="match status" value="1"/>
</dbReference>
<dbReference type="OrthoDB" id="2418081at2759"/>
<dbReference type="GO" id="GO:0008474">
    <property type="term" value="F:palmitoyl-(protein) hydrolase activity"/>
    <property type="evidence" value="ECO:0007669"/>
    <property type="project" value="TreeGrafter"/>
</dbReference>
<dbReference type="KEGG" id="ffu:CLAFUR5_09448"/>
<dbReference type="GeneID" id="71989326"/>